<accession>A0A2S2NUD5</accession>
<organism evidence="3">
    <name type="scientific">Schizaphis graminum</name>
    <name type="common">Green bug aphid</name>
    <dbReference type="NCBI Taxonomy" id="13262"/>
    <lineage>
        <taxon>Eukaryota</taxon>
        <taxon>Metazoa</taxon>
        <taxon>Ecdysozoa</taxon>
        <taxon>Arthropoda</taxon>
        <taxon>Hexapoda</taxon>
        <taxon>Insecta</taxon>
        <taxon>Pterygota</taxon>
        <taxon>Neoptera</taxon>
        <taxon>Paraneoptera</taxon>
        <taxon>Hemiptera</taxon>
        <taxon>Sternorrhyncha</taxon>
        <taxon>Aphidomorpha</taxon>
        <taxon>Aphidoidea</taxon>
        <taxon>Aphididae</taxon>
        <taxon>Aphidini</taxon>
        <taxon>Schizaphis</taxon>
    </lineage>
</organism>
<dbReference type="EMBL" id="GGMR01008145">
    <property type="protein sequence ID" value="MBY20764.1"/>
    <property type="molecule type" value="Transcribed_RNA"/>
</dbReference>
<proteinExistence type="predicted"/>
<dbReference type="AlphaFoldDB" id="A0A2S2NUD5"/>
<gene>
    <name evidence="3" type="ORF">g.40453</name>
</gene>
<protein>
    <submittedName>
        <fullName evidence="3">Uncharacterized protein</fullName>
    </submittedName>
</protein>
<evidence type="ECO:0000313" key="3">
    <source>
        <dbReference type="EMBL" id="MBY20764.1"/>
    </source>
</evidence>
<evidence type="ECO:0000256" key="2">
    <source>
        <dbReference type="SAM" id="SignalP"/>
    </source>
</evidence>
<evidence type="ECO:0000256" key="1">
    <source>
        <dbReference type="SAM" id="MobiDB-lite"/>
    </source>
</evidence>
<keyword evidence="2" id="KW-0732">Signal</keyword>
<feature type="compositionally biased region" description="Low complexity" evidence="1">
    <location>
        <begin position="45"/>
        <end position="54"/>
    </location>
</feature>
<feature type="chain" id="PRO_5015671258" evidence="2">
    <location>
        <begin position="27"/>
        <end position="191"/>
    </location>
</feature>
<reference evidence="3" key="1">
    <citation type="submission" date="2018-04" db="EMBL/GenBank/DDBJ databases">
        <title>Transcriptome of Schizaphis graminum biotype I.</title>
        <authorList>
            <person name="Scully E.D."/>
            <person name="Geib S.M."/>
            <person name="Palmer N.A."/>
            <person name="Koch K."/>
            <person name="Bradshaw J."/>
            <person name="Heng-Moss T."/>
            <person name="Sarath G."/>
        </authorList>
    </citation>
    <scope>NUCLEOTIDE SEQUENCE</scope>
</reference>
<name>A0A2S2NUD5_SCHGA</name>
<feature type="signal peptide" evidence="2">
    <location>
        <begin position="1"/>
        <end position="26"/>
    </location>
</feature>
<feature type="region of interest" description="Disordered" evidence="1">
    <location>
        <begin position="37"/>
        <end position="65"/>
    </location>
</feature>
<sequence length="191" mass="20784">MYHIIVLVQTCLFLALIASSSLLISADQGSNYGYGQTEYTNGHPSSSSSFKSNSGTGQPIAARPNMGQAPYVLQNTRPAFDRNPNRMQADYVPTGSGSSSYQYRNQNNKRSIAPQYYSAAADPQYCSDDATTAPLQAPKQVWISAAPPPQYYSAPAPPEPLQYNNYYILRAAPAAPQYHSVQTEAADEPCD</sequence>